<feature type="compositionally biased region" description="Basic and acidic residues" evidence="1">
    <location>
        <begin position="165"/>
        <end position="177"/>
    </location>
</feature>
<gene>
    <name evidence="2" type="ORF">V466_25470</name>
</gene>
<evidence type="ECO:0000313" key="3">
    <source>
        <dbReference type="Proteomes" id="UP000026739"/>
    </source>
</evidence>
<dbReference type="EMBL" id="AZQQ01000100">
    <property type="protein sequence ID" value="KDD66134.1"/>
    <property type="molecule type" value="Genomic_DNA"/>
</dbReference>
<organism evidence="2 3">
    <name type="scientific">Pseudomonas mandelii PD30</name>
    <dbReference type="NCBI Taxonomy" id="1419583"/>
    <lineage>
        <taxon>Bacteria</taxon>
        <taxon>Pseudomonadati</taxon>
        <taxon>Pseudomonadota</taxon>
        <taxon>Gammaproteobacteria</taxon>
        <taxon>Pseudomonadales</taxon>
        <taxon>Pseudomonadaceae</taxon>
        <taxon>Pseudomonas</taxon>
    </lineage>
</organism>
<dbReference type="AlphaFoldDB" id="A0A059KWP9"/>
<proteinExistence type="predicted"/>
<reference evidence="2 3" key="1">
    <citation type="submission" date="2013-12" db="EMBL/GenBank/DDBJ databases">
        <authorList>
            <person name="Formusa P.A."/>
            <person name="Habash M."/>
            <person name="Lee H."/>
            <person name="Trevors J.T."/>
        </authorList>
    </citation>
    <scope>NUCLEOTIDE SEQUENCE [LARGE SCALE GENOMIC DNA]</scope>
    <source>
        <strain evidence="2 3">PD30</strain>
    </source>
</reference>
<evidence type="ECO:0000313" key="2">
    <source>
        <dbReference type="EMBL" id="KDD66134.1"/>
    </source>
</evidence>
<sequence length="429" mass="45728">MQARATQAFAGLNQRFHRDYLDPTLQSVARHSGQLRDQTVQIGSAAGRSLKHRALQSWSDSVANLPSGRATLAAVGQTLQQVANCGLPTLAAEVVFMHTYSLLANSIAQKNPQAALGLQAVVSMASIASHVYVRHPRMDRLGADSTVAVRGHFGLSTQDWNAKSPAERDTLSHRQQQDSRNVTRNQVVAEVMYLGIASLGAARGDGALSARVIATQLRHFTYAVSRETLQASLSMTGILGGKETSGVNEDNMATLGWIYSAMTLAMGFVQDSVNQGILPAGQTLSSPDLTDAHQQPLRGETLAKSILLLAATRSGFNTLVSIMDGHVSRHLDAEQSGVSQSFQPSLPLKDYGRVLDQSLARMSWSSLASAANMAMGELVARDRVSPMLASFLGNGATAAAMGLAYRTINQTFQAHAAVRNAVDDPPAPD</sequence>
<protein>
    <submittedName>
        <fullName evidence="2">Uncharacterized protein</fullName>
    </submittedName>
</protein>
<dbReference type="Proteomes" id="UP000026739">
    <property type="component" value="Unassembled WGS sequence"/>
</dbReference>
<dbReference type="RefSeq" id="WP_050482859.1">
    <property type="nucleotide sequence ID" value="NZ_AZQQ01000100.1"/>
</dbReference>
<evidence type="ECO:0000256" key="1">
    <source>
        <dbReference type="SAM" id="MobiDB-lite"/>
    </source>
</evidence>
<accession>A0A059KWP9</accession>
<dbReference type="eggNOG" id="ENOG502ZWM3">
    <property type="taxonomic scope" value="Bacteria"/>
</dbReference>
<comment type="caution">
    <text evidence="2">The sequence shown here is derived from an EMBL/GenBank/DDBJ whole genome shotgun (WGS) entry which is preliminary data.</text>
</comment>
<feature type="region of interest" description="Disordered" evidence="1">
    <location>
        <begin position="159"/>
        <end position="181"/>
    </location>
</feature>
<name>A0A059KWP9_9PSED</name>